<feature type="transmembrane region" description="Helical" evidence="1">
    <location>
        <begin position="53"/>
        <end position="71"/>
    </location>
</feature>
<feature type="chain" id="PRO_5018282888" description="Sulfur globule protein CV3" evidence="2">
    <location>
        <begin position="21"/>
        <end position="74"/>
    </location>
</feature>
<evidence type="ECO:0000256" key="1">
    <source>
        <dbReference type="SAM" id="Phobius"/>
    </source>
</evidence>
<sequence>MGSRLVLVLLLIAAASFVEAQWNDLGYYRYGPWGGYGPGMWGGYRPYWRGGPFFGPMMWGGYGMMPWMWGWRRK</sequence>
<feature type="signal peptide" evidence="2">
    <location>
        <begin position="1"/>
        <end position="20"/>
    </location>
</feature>
<name>A0A3P7I172_STRVU</name>
<keyword evidence="2" id="KW-0732">Signal</keyword>
<keyword evidence="1" id="KW-1133">Transmembrane helix</keyword>
<gene>
    <name evidence="3" type="ORF">SVUK_LOCUS1338</name>
</gene>
<evidence type="ECO:0000313" key="3">
    <source>
        <dbReference type="EMBL" id="VDM66340.1"/>
    </source>
</evidence>
<keyword evidence="4" id="KW-1185">Reference proteome</keyword>
<dbReference type="EMBL" id="UYYB01002606">
    <property type="protein sequence ID" value="VDM66340.1"/>
    <property type="molecule type" value="Genomic_DNA"/>
</dbReference>
<evidence type="ECO:0008006" key="5">
    <source>
        <dbReference type="Google" id="ProtNLM"/>
    </source>
</evidence>
<dbReference type="AlphaFoldDB" id="A0A3P7I172"/>
<keyword evidence="1" id="KW-0812">Transmembrane</keyword>
<dbReference type="Proteomes" id="UP000270094">
    <property type="component" value="Unassembled WGS sequence"/>
</dbReference>
<accession>A0A3P7I172</accession>
<reference evidence="3 4" key="1">
    <citation type="submission" date="2018-11" db="EMBL/GenBank/DDBJ databases">
        <authorList>
            <consortium name="Pathogen Informatics"/>
        </authorList>
    </citation>
    <scope>NUCLEOTIDE SEQUENCE [LARGE SCALE GENOMIC DNA]</scope>
</reference>
<keyword evidence="1" id="KW-0472">Membrane</keyword>
<proteinExistence type="predicted"/>
<evidence type="ECO:0000256" key="2">
    <source>
        <dbReference type="SAM" id="SignalP"/>
    </source>
</evidence>
<evidence type="ECO:0000313" key="4">
    <source>
        <dbReference type="Proteomes" id="UP000270094"/>
    </source>
</evidence>
<organism evidence="3 4">
    <name type="scientific">Strongylus vulgaris</name>
    <name type="common">Blood worm</name>
    <dbReference type="NCBI Taxonomy" id="40348"/>
    <lineage>
        <taxon>Eukaryota</taxon>
        <taxon>Metazoa</taxon>
        <taxon>Ecdysozoa</taxon>
        <taxon>Nematoda</taxon>
        <taxon>Chromadorea</taxon>
        <taxon>Rhabditida</taxon>
        <taxon>Rhabditina</taxon>
        <taxon>Rhabditomorpha</taxon>
        <taxon>Strongyloidea</taxon>
        <taxon>Strongylidae</taxon>
        <taxon>Strongylus</taxon>
    </lineage>
</organism>
<protein>
    <recommendedName>
        <fullName evidence="5">Sulfur globule protein CV3</fullName>
    </recommendedName>
</protein>